<dbReference type="InterPro" id="IPR018060">
    <property type="entry name" value="HTH_AraC"/>
</dbReference>
<evidence type="ECO:0000256" key="2">
    <source>
        <dbReference type="ARBA" id="ARBA00023125"/>
    </source>
</evidence>
<dbReference type="SMART" id="SM00342">
    <property type="entry name" value="HTH_ARAC"/>
    <property type="match status" value="1"/>
</dbReference>
<reference evidence="5" key="2">
    <citation type="submission" date="2020-09" db="EMBL/GenBank/DDBJ databases">
        <authorList>
            <person name="Sun Q."/>
            <person name="Ohkuma M."/>
        </authorList>
    </citation>
    <scope>NUCLEOTIDE SEQUENCE</scope>
    <source>
        <strain evidence="5">JCM 4386</strain>
    </source>
</reference>
<reference evidence="5" key="1">
    <citation type="journal article" date="2014" name="Int. J. Syst. Evol. Microbiol.">
        <title>Complete genome sequence of Corynebacterium casei LMG S-19264T (=DSM 44701T), isolated from a smear-ripened cheese.</title>
        <authorList>
            <consortium name="US DOE Joint Genome Institute (JGI-PGF)"/>
            <person name="Walter F."/>
            <person name="Albersmeier A."/>
            <person name="Kalinowski J."/>
            <person name="Ruckert C."/>
        </authorList>
    </citation>
    <scope>NUCLEOTIDE SEQUENCE</scope>
    <source>
        <strain evidence="5">JCM 4386</strain>
    </source>
</reference>
<dbReference type="PANTHER" id="PTHR46796:SF6">
    <property type="entry name" value="ARAC SUBFAMILY"/>
    <property type="match status" value="1"/>
</dbReference>
<dbReference type="InterPro" id="IPR035418">
    <property type="entry name" value="AraC-bd_2"/>
</dbReference>
<dbReference type="RefSeq" id="WP_190154471.1">
    <property type="nucleotide sequence ID" value="NZ_BMTL01000076.1"/>
</dbReference>
<dbReference type="GO" id="GO:0003700">
    <property type="term" value="F:DNA-binding transcription factor activity"/>
    <property type="evidence" value="ECO:0007669"/>
    <property type="project" value="InterPro"/>
</dbReference>
<dbReference type="InterPro" id="IPR050204">
    <property type="entry name" value="AraC_XylS_family_regulators"/>
</dbReference>
<dbReference type="AlphaFoldDB" id="A0A918GDY7"/>
<keyword evidence="1" id="KW-0805">Transcription regulation</keyword>
<dbReference type="Proteomes" id="UP000606194">
    <property type="component" value="Unassembled WGS sequence"/>
</dbReference>
<dbReference type="PANTHER" id="PTHR46796">
    <property type="entry name" value="HTH-TYPE TRANSCRIPTIONAL ACTIVATOR RHAS-RELATED"/>
    <property type="match status" value="1"/>
</dbReference>
<evidence type="ECO:0000313" key="6">
    <source>
        <dbReference type="Proteomes" id="UP000606194"/>
    </source>
</evidence>
<keyword evidence="3" id="KW-0804">Transcription</keyword>
<sequence length="320" mass="34664">MPDSFQIDTANRPVAERTDYWRSSVCDQFVPLAVQPTVGDLHGRVAGVTIAETRLRRIRASQHVFERRPSDIRAGDLEVLHVLSMDHGHHCHMEQDGRTTTLKPGDLVLYDSSRPFRFATSGAFQFTIGLLPKRLLPLPEKVLVDRTTRVVPLSDGVGAALGALLTSLAGGSTAPSAPSQQVAIQHALVSLCVAFMSDEGPVGSPPSVHLSLAKSFIVRHIGEPALAPADVAVACGVSLSYLHRLFANDGTTIVGYLREQRLKGAHRDLTTSLVDEPVLLVGRRWGMPDPAHFSRVFKKRFGVTPGDARRSARPPTPSAD</sequence>
<dbReference type="Pfam" id="PF14525">
    <property type="entry name" value="AraC_binding_2"/>
    <property type="match status" value="1"/>
</dbReference>
<keyword evidence="2" id="KW-0238">DNA-binding</keyword>
<dbReference type="Gene3D" id="1.10.10.60">
    <property type="entry name" value="Homeodomain-like"/>
    <property type="match status" value="1"/>
</dbReference>
<evidence type="ECO:0000313" key="5">
    <source>
        <dbReference type="EMBL" id="GGS31719.1"/>
    </source>
</evidence>
<protein>
    <recommendedName>
        <fullName evidence="4">HTH araC/xylS-type domain-containing protein</fullName>
    </recommendedName>
</protein>
<keyword evidence="6" id="KW-1185">Reference proteome</keyword>
<evidence type="ECO:0000256" key="3">
    <source>
        <dbReference type="ARBA" id="ARBA00023163"/>
    </source>
</evidence>
<evidence type="ECO:0000259" key="4">
    <source>
        <dbReference type="PROSITE" id="PS01124"/>
    </source>
</evidence>
<dbReference type="PROSITE" id="PS01124">
    <property type="entry name" value="HTH_ARAC_FAMILY_2"/>
    <property type="match status" value="1"/>
</dbReference>
<evidence type="ECO:0000256" key="1">
    <source>
        <dbReference type="ARBA" id="ARBA00023015"/>
    </source>
</evidence>
<accession>A0A918GDY7</accession>
<dbReference type="EMBL" id="BMTL01000076">
    <property type="protein sequence ID" value="GGS31719.1"/>
    <property type="molecule type" value="Genomic_DNA"/>
</dbReference>
<dbReference type="SUPFAM" id="SSF46689">
    <property type="entry name" value="Homeodomain-like"/>
    <property type="match status" value="1"/>
</dbReference>
<organism evidence="5 6">
    <name type="scientific">Streptomyces humidus</name>
    <dbReference type="NCBI Taxonomy" id="52259"/>
    <lineage>
        <taxon>Bacteria</taxon>
        <taxon>Bacillati</taxon>
        <taxon>Actinomycetota</taxon>
        <taxon>Actinomycetes</taxon>
        <taxon>Kitasatosporales</taxon>
        <taxon>Streptomycetaceae</taxon>
        <taxon>Streptomyces</taxon>
    </lineage>
</organism>
<feature type="domain" description="HTH araC/xylS-type" evidence="4">
    <location>
        <begin position="211"/>
        <end position="311"/>
    </location>
</feature>
<proteinExistence type="predicted"/>
<dbReference type="InterPro" id="IPR009057">
    <property type="entry name" value="Homeodomain-like_sf"/>
</dbReference>
<dbReference type="Pfam" id="PF12833">
    <property type="entry name" value="HTH_18"/>
    <property type="match status" value="1"/>
</dbReference>
<comment type="caution">
    <text evidence="5">The sequence shown here is derived from an EMBL/GenBank/DDBJ whole genome shotgun (WGS) entry which is preliminary data.</text>
</comment>
<gene>
    <name evidence="5" type="ORF">GCM10010269_82710</name>
</gene>
<dbReference type="GO" id="GO:0043565">
    <property type="term" value="F:sequence-specific DNA binding"/>
    <property type="evidence" value="ECO:0007669"/>
    <property type="project" value="InterPro"/>
</dbReference>
<name>A0A918GDY7_9ACTN</name>